<dbReference type="InterPro" id="IPR049483">
    <property type="entry name" value="FAF1_2-like_UAS"/>
</dbReference>
<dbReference type="InterPro" id="IPR050730">
    <property type="entry name" value="UBX_domain-protein"/>
</dbReference>
<dbReference type="Gene3D" id="3.40.30.10">
    <property type="entry name" value="Glutaredoxin"/>
    <property type="match status" value="1"/>
</dbReference>
<organism evidence="4 5">
    <name type="scientific">Rhizopus stolonifer</name>
    <name type="common">Rhizopus nigricans</name>
    <dbReference type="NCBI Taxonomy" id="4846"/>
    <lineage>
        <taxon>Eukaryota</taxon>
        <taxon>Fungi</taxon>
        <taxon>Fungi incertae sedis</taxon>
        <taxon>Mucoromycota</taxon>
        <taxon>Mucoromycotina</taxon>
        <taxon>Mucoromycetes</taxon>
        <taxon>Mucorales</taxon>
        <taxon>Mucorineae</taxon>
        <taxon>Rhizopodaceae</taxon>
        <taxon>Rhizopus</taxon>
    </lineage>
</organism>
<dbReference type="Pfam" id="PF21021">
    <property type="entry name" value="FAF1"/>
    <property type="match status" value="1"/>
</dbReference>
<accession>A0A367KX72</accession>
<dbReference type="PANTHER" id="PTHR23322">
    <property type="entry name" value="FAS-ASSOCIATED PROTEIN"/>
    <property type="match status" value="1"/>
</dbReference>
<evidence type="ECO:0000313" key="5">
    <source>
        <dbReference type="Proteomes" id="UP000253551"/>
    </source>
</evidence>
<dbReference type="STRING" id="4846.A0A367KX72"/>
<evidence type="ECO:0000256" key="2">
    <source>
        <dbReference type="SAM" id="MobiDB-lite"/>
    </source>
</evidence>
<dbReference type="GO" id="GO:0005783">
    <property type="term" value="C:endoplasmic reticulum"/>
    <property type="evidence" value="ECO:0007669"/>
    <property type="project" value="TreeGrafter"/>
</dbReference>
<dbReference type="OrthoDB" id="1026733at2759"/>
<dbReference type="GO" id="GO:0043130">
    <property type="term" value="F:ubiquitin binding"/>
    <property type="evidence" value="ECO:0007669"/>
    <property type="project" value="TreeGrafter"/>
</dbReference>
<dbReference type="Pfam" id="PF00789">
    <property type="entry name" value="UBX"/>
    <property type="match status" value="1"/>
</dbReference>
<name>A0A367KX72_RHIST</name>
<dbReference type="EMBL" id="PJQM01000104">
    <property type="protein sequence ID" value="RCI06700.1"/>
    <property type="molecule type" value="Genomic_DNA"/>
</dbReference>
<dbReference type="PANTHER" id="PTHR23322:SF1">
    <property type="entry name" value="FAS-ASSOCIATED FACTOR 2"/>
    <property type="match status" value="1"/>
</dbReference>
<evidence type="ECO:0000313" key="4">
    <source>
        <dbReference type="EMBL" id="RCI06700.1"/>
    </source>
</evidence>
<dbReference type="GO" id="GO:0036503">
    <property type="term" value="P:ERAD pathway"/>
    <property type="evidence" value="ECO:0007669"/>
    <property type="project" value="TreeGrafter"/>
</dbReference>
<keyword evidence="1" id="KW-0175">Coiled coil</keyword>
<dbReference type="SMART" id="SM00594">
    <property type="entry name" value="UAS"/>
    <property type="match status" value="1"/>
</dbReference>
<dbReference type="InterPro" id="IPR036249">
    <property type="entry name" value="Thioredoxin-like_sf"/>
</dbReference>
<dbReference type="InterPro" id="IPR029071">
    <property type="entry name" value="Ubiquitin-like_domsf"/>
</dbReference>
<dbReference type="Proteomes" id="UP000253551">
    <property type="component" value="Unassembled WGS sequence"/>
</dbReference>
<sequence>MSSRPAIQQTKKDPRTLAIEFKETFEAKYGTHHIEFFKGGYSQALEKAKKDLLFFLVLLHSDDHDDTDAFCRDTLCSSRLIDFIRQKNILVWAGDVHASEAHKVSYTLQASTYPFMALIALQSNVGSSPKMTVIERMEGPSHPEELVSQIEHAMDRHGAVVHRLKNEREQREQERQLRVDQDAAYHESLKADQEKARKAQEEKEAQQEQERQKQLALEAIALQKQKREQYIQYLYGQLPDEPTEGPMAKLSFRLADGDRVIRTFKQDATVDTLYQFVQVYPFIKNNQAKDVSVKAPSDYQHQYKFTIHSPYPRMEYEPSSKPLIDIKSLWPSATLVVEEEEEEEEE</sequence>
<reference evidence="4 5" key="1">
    <citation type="journal article" date="2018" name="G3 (Bethesda)">
        <title>Phylogenetic and Phylogenomic Definition of Rhizopus Species.</title>
        <authorList>
            <person name="Gryganskyi A.P."/>
            <person name="Golan J."/>
            <person name="Dolatabadi S."/>
            <person name="Mondo S."/>
            <person name="Robb S."/>
            <person name="Idnurm A."/>
            <person name="Muszewska A."/>
            <person name="Steczkiewicz K."/>
            <person name="Masonjones S."/>
            <person name="Liao H.L."/>
            <person name="Gajdeczka M.T."/>
            <person name="Anike F."/>
            <person name="Vuek A."/>
            <person name="Anishchenko I.M."/>
            <person name="Voigt K."/>
            <person name="de Hoog G.S."/>
            <person name="Smith M.E."/>
            <person name="Heitman J."/>
            <person name="Vilgalys R."/>
            <person name="Stajich J.E."/>
        </authorList>
    </citation>
    <scope>NUCLEOTIDE SEQUENCE [LARGE SCALE GENOMIC DNA]</scope>
    <source>
        <strain evidence="4 5">LSU 92-RS-03</strain>
    </source>
</reference>
<dbReference type="InterPro" id="IPR006577">
    <property type="entry name" value="UAS"/>
</dbReference>
<evidence type="ECO:0000256" key="1">
    <source>
        <dbReference type="ARBA" id="ARBA00023054"/>
    </source>
</evidence>
<keyword evidence="5" id="KW-1185">Reference proteome</keyword>
<dbReference type="SMART" id="SM00166">
    <property type="entry name" value="UBX"/>
    <property type="match status" value="1"/>
</dbReference>
<dbReference type="CDD" id="cd01767">
    <property type="entry name" value="UBX"/>
    <property type="match status" value="1"/>
</dbReference>
<dbReference type="InterPro" id="IPR001012">
    <property type="entry name" value="UBX_dom"/>
</dbReference>
<evidence type="ECO:0000259" key="3">
    <source>
        <dbReference type="PROSITE" id="PS50033"/>
    </source>
</evidence>
<proteinExistence type="predicted"/>
<dbReference type="SUPFAM" id="SSF54236">
    <property type="entry name" value="Ubiquitin-like"/>
    <property type="match status" value="1"/>
</dbReference>
<dbReference type="AlphaFoldDB" id="A0A367KX72"/>
<dbReference type="SUPFAM" id="SSF52833">
    <property type="entry name" value="Thioredoxin-like"/>
    <property type="match status" value="1"/>
</dbReference>
<feature type="region of interest" description="Disordered" evidence="2">
    <location>
        <begin position="188"/>
        <end position="210"/>
    </location>
</feature>
<dbReference type="PROSITE" id="PS50033">
    <property type="entry name" value="UBX"/>
    <property type="match status" value="1"/>
</dbReference>
<comment type="caution">
    <text evidence="4">The sequence shown here is derived from an EMBL/GenBank/DDBJ whole genome shotgun (WGS) entry which is preliminary data.</text>
</comment>
<dbReference type="Gene3D" id="3.10.20.90">
    <property type="entry name" value="Phosphatidylinositol 3-kinase Catalytic Subunit, Chain A, domain 1"/>
    <property type="match status" value="1"/>
</dbReference>
<feature type="domain" description="UBX" evidence="3">
    <location>
        <begin position="243"/>
        <end position="313"/>
    </location>
</feature>
<gene>
    <name evidence="4" type="ORF">CU098_013855</name>
</gene>
<protein>
    <recommendedName>
        <fullName evidence="3">UBX domain-containing protein</fullName>
    </recommendedName>
</protein>